<dbReference type="AlphaFoldDB" id="A0AAV4QU30"/>
<evidence type="ECO:0000313" key="3">
    <source>
        <dbReference type="Proteomes" id="UP001054945"/>
    </source>
</evidence>
<sequence>MRDMKILKIYIRHGRCHPPLHILSGSAFQTTYFSAELFAFISAGGSLAGFLVLQVELQSFVQLMPLASFNSVIFNGLSLSPIRRHASPSMVLAIYQLPTFWC</sequence>
<evidence type="ECO:0000256" key="1">
    <source>
        <dbReference type="SAM" id="Phobius"/>
    </source>
</evidence>
<organism evidence="2 3">
    <name type="scientific">Caerostris extrusa</name>
    <name type="common">Bark spider</name>
    <name type="synonym">Caerostris bankana</name>
    <dbReference type="NCBI Taxonomy" id="172846"/>
    <lineage>
        <taxon>Eukaryota</taxon>
        <taxon>Metazoa</taxon>
        <taxon>Ecdysozoa</taxon>
        <taxon>Arthropoda</taxon>
        <taxon>Chelicerata</taxon>
        <taxon>Arachnida</taxon>
        <taxon>Araneae</taxon>
        <taxon>Araneomorphae</taxon>
        <taxon>Entelegynae</taxon>
        <taxon>Araneoidea</taxon>
        <taxon>Araneidae</taxon>
        <taxon>Caerostris</taxon>
    </lineage>
</organism>
<comment type="caution">
    <text evidence="2">The sequence shown here is derived from an EMBL/GenBank/DDBJ whole genome shotgun (WGS) entry which is preliminary data.</text>
</comment>
<gene>
    <name evidence="2" type="ORF">CEXT_189841</name>
</gene>
<accession>A0AAV4QU30</accession>
<keyword evidence="3" id="KW-1185">Reference proteome</keyword>
<evidence type="ECO:0000313" key="2">
    <source>
        <dbReference type="EMBL" id="GIY11163.1"/>
    </source>
</evidence>
<proteinExistence type="predicted"/>
<keyword evidence="1" id="KW-1133">Transmembrane helix</keyword>
<name>A0AAV4QU30_CAEEX</name>
<keyword evidence="1" id="KW-0812">Transmembrane</keyword>
<keyword evidence="1" id="KW-0472">Membrane</keyword>
<feature type="transmembrane region" description="Helical" evidence="1">
    <location>
        <begin position="59"/>
        <end position="80"/>
    </location>
</feature>
<protein>
    <submittedName>
        <fullName evidence="2">Uncharacterized protein</fullName>
    </submittedName>
</protein>
<feature type="transmembrane region" description="Helical" evidence="1">
    <location>
        <begin position="32"/>
        <end position="53"/>
    </location>
</feature>
<dbReference type="EMBL" id="BPLR01006614">
    <property type="protein sequence ID" value="GIY11163.1"/>
    <property type="molecule type" value="Genomic_DNA"/>
</dbReference>
<reference evidence="2 3" key="1">
    <citation type="submission" date="2021-06" db="EMBL/GenBank/DDBJ databases">
        <title>Caerostris extrusa draft genome.</title>
        <authorList>
            <person name="Kono N."/>
            <person name="Arakawa K."/>
        </authorList>
    </citation>
    <scope>NUCLEOTIDE SEQUENCE [LARGE SCALE GENOMIC DNA]</scope>
</reference>
<dbReference type="Proteomes" id="UP001054945">
    <property type="component" value="Unassembled WGS sequence"/>
</dbReference>